<reference evidence="7 8" key="1">
    <citation type="journal article" date="2016" name="Nat. Commun.">
        <title>Thousands of microbial genomes shed light on interconnected biogeochemical processes in an aquifer system.</title>
        <authorList>
            <person name="Anantharaman K."/>
            <person name="Brown C.T."/>
            <person name="Hug L.A."/>
            <person name="Sharon I."/>
            <person name="Castelle C.J."/>
            <person name="Probst A.J."/>
            <person name="Thomas B.C."/>
            <person name="Singh A."/>
            <person name="Wilkins M.J."/>
            <person name="Karaoz U."/>
            <person name="Brodie E.L."/>
            <person name="Williams K.H."/>
            <person name="Hubbard S.S."/>
            <person name="Banfield J.F."/>
        </authorList>
    </citation>
    <scope>NUCLEOTIDE SEQUENCE [LARGE SCALE GENOMIC DNA]</scope>
</reference>
<keyword evidence="3" id="KW-0479">Metal-binding</keyword>
<keyword evidence="4" id="KW-0408">Iron</keyword>
<dbReference type="GO" id="GO:0046872">
    <property type="term" value="F:metal ion binding"/>
    <property type="evidence" value="ECO:0007669"/>
    <property type="project" value="UniProtKB-KW"/>
</dbReference>
<dbReference type="InterPro" id="IPR007197">
    <property type="entry name" value="rSAM"/>
</dbReference>
<protein>
    <recommendedName>
        <fullName evidence="6">Radical SAM core domain-containing protein</fullName>
    </recommendedName>
</protein>
<dbReference type="Pfam" id="PF04055">
    <property type="entry name" value="Radical_SAM"/>
    <property type="match status" value="1"/>
</dbReference>
<dbReference type="InterPro" id="IPR058240">
    <property type="entry name" value="rSAM_sf"/>
</dbReference>
<evidence type="ECO:0000256" key="4">
    <source>
        <dbReference type="ARBA" id="ARBA00023004"/>
    </source>
</evidence>
<gene>
    <name evidence="7" type="ORF">A2310_07130</name>
</gene>
<dbReference type="GO" id="GO:0051536">
    <property type="term" value="F:iron-sulfur cluster binding"/>
    <property type="evidence" value="ECO:0007669"/>
    <property type="project" value="UniProtKB-KW"/>
</dbReference>
<organism evidence="7 8">
    <name type="scientific">candidate division WOR-1 bacterium RIFOXYB2_FULL_37_13</name>
    <dbReference type="NCBI Taxonomy" id="1802579"/>
    <lineage>
        <taxon>Bacteria</taxon>
        <taxon>Bacillati</taxon>
        <taxon>Saganbacteria</taxon>
    </lineage>
</organism>
<keyword evidence="5" id="KW-0411">Iron-sulfur</keyword>
<dbReference type="PANTHER" id="PTHR43409">
    <property type="entry name" value="ANAEROBIC MAGNESIUM-PROTOPORPHYRIN IX MONOMETHYL ESTER CYCLASE-RELATED"/>
    <property type="match status" value="1"/>
</dbReference>
<sequence length="1013" mass="116084">METNLSIANRSLPPHFEKLVRLSYSPRPITVLPVVASSDTYKFEYPSKRVISADNVKPLEVDCVASHFHGIRAGDIVTDSSHKSLWCEQIVFVEGYSYNYVNNYSEYQIVLWGRIINDRGLKSVIHYDSTGSTLRIIKKRGEYNPEKDYGFNPLTGYSVDRTDKKIDRLKELTDLHSARESVQMQEPLPLEMVFNRFVTTLLVAEITDVLRRTNNLFPLADRHRLERELISCDSPAALESAHNRIFGNFQAFLKGTYSESSIDKILNLISRGRACLDYEKIIINALSWLIKGICFKIGLKIRTSIPEENIIDSMSRILNDIMEEVANYLAPLFDISNEDQSVCVFCNKPVYFETLVSSYSNPVEAARHVVAVVLNSVSEIFERGYSYDFRHIVNQDVALVRDPNKMVEFRTDFFCNTEYVDVVFNAFNVLFDEFEAKLKKTLTSQLSISRKTSIGFIIKRFHKTRDVLIGIIDLFLRKVDEKIKDAIATSGGALSEDFFEQQRKQLVKRIERLKESVVSLDQYKIFINSAIDAFAENPDLTLFEFAFTAIDLVYPLESVQIGGKYWVDCIRDDFGFSGGDIVKYEGGYYFFEGYFLEDNKATNLAIRRIRDHRIDFSSATWPQIDKEVNLHDFEVSLRWGYYNPREYDYSPLDRRDEFKLVRAGYLELFIASIRDGFLKPVVALKRKRPTYNLGSIIGSSVLDTIVAQVNDPRGKQLPLNLRLLYSDRDFYSAYPFAPPSASGKKVIRFEISTGCDWRKCTYCSLYEKEEFSLIRFGRFKDHFALIQEYMGKRDLADNFNRVFLSGGNGFIMPTNRLVEILEYINRYKGGDIRRIESYATTKAIIRHGEDGLRRLERQGLNLVYWGCEAGDDTVLGLVDKGFTVAEILEAANFLRNAEIFASVTVMPGLGGIKYADEHAKGIAEVMAKVFPRYLTLMGVFAPESLYEQQLLASGDNRPLTREEMIAHMNKIKDRYIQLAGESLFINALHTRIAAYSPDVTPAAYNPISFEHQM</sequence>
<dbReference type="GO" id="GO:0003824">
    <property type="term" value="F:catalytic activity"/>
    <property type="evidence" value="ECO:0007669"/>
    <property type="project" value="InterPro"/>
</dbReference>
<feature type="domain" description="Radical SAM core" evidence="6">
    <location>
        <begin position="741"/>
        <end position="974"/>
    </location>
</feature>
<evidence type="ECO:0000256" key="5">
    <source>
        <dbReference type="ARBA" id="ARBA00023014"/>
    </source>
</evidence>
<evidence type="ECO:0000313" key="8">
    <source>
        <dbReference type="Proteomes" id="UP000178417"/>
    </source>
</evidence>
<dbReference type="PANTHER" id="PTHR43409:SF4">
    <property type="entry name" value="RADICAL SAM SUPERFAMILY PROTEIN"/>
    <property type="match status" value="1"/>
</dbReference>
<dbReference type="InterPro" id="IPR051198">
    <property type="entry name" value="BchE-like"/>
</dbReference>
<dbReference type="SFLD" id="SFLDG01095">
    <property type="entry name" value="Uncharacterised_Radical_SAM_Su"/>
    <property type="match status" value="1"/>
</dbReference>
<dbReference type="Proteomes" id="UP000178417">
    <property type="component" value="Unassembled WGS sequence"/>
</dbReference>
<name>A0A1F4SNM0_UNCSA</name>
<keyword evidence="2" id="KW-0949">S-adenosyl-L-methionine</keyword>
<evidence type="ECO:0000259" key="6">
    <source>
        <dbReference type="PROSITE" id="PS51918"/>
    </source>
</evidence>
<dbReference type="CDD" id="cd01335">
    <property type="entry name" value="Radical_SAM"/>
    <property type="match status" value="1"/>
</dbReference>
<dbReference type="AlphaFoldDB" id="A0A1F4SNM0"/>
<dbReference type="SFLD" id="SFLDG01082">
    <property type="entry name" value="B12-binding_domain_containing"/>
    <property type="match status" value="1"/>
</dbReference>
<dbReference type="EMBL" id="MEUB01000033">
    <property type="protein sequence ID" value="OGC22052.1"/>
    <property type="molecule type" value="Genomic_DNA"/>
</dbReference>
<evidence type="ECO:0000313" key="7">
    <source>
        <dbReference type="EMBL" id="OGC22052.1"/>
    </source>
</evidence>
<dbReference type="PROSITE" id="PS51918">
    <property type="entry name" value="RADICAL_SAM"/>
    <property type="match status" value="1"/>
</dbReference>
<evidence type="ECO:0000256" key="2">
    <source>
        <dbReference type="ARBA" id="ARBA00022691"/>
    </source>
</evidence>
<accession>A0A1F4SNM0</accession>
<comment type="cofactor">
    <cofactor evidence="1">
        <name>[4Fe-4S] cluster</name>
        <dbReference type="ChEBI" id="CHEBI:49883"/>
    </cofactor>
</comment>
<evidence type="ECO:0000256" key="1">
    <source>
        <dbReference type="ARBA" id="ARBA00001966"/>
    </source>
</evidence>
<comment type="caution">
    <text evidence="7">The sequence shown here is derived from an EMBL/GenBank/DDBJ whole genome shotgun (WGS) entry which is preliminary data.</text>
</comment>
<dbReference type="SFLD" id="SFLDS00029">
    <property type="entry name" value="Radical_SAM"/>
    <property type="match status" value="2"/>
</dbReference>
<dbReference type="SMART" id="SM00729">
    <property type="entry name" value="Elp3"/>
    <property type="match status" value="1"/>
</dbReference>
<dbReference type="STRING" id="1802579.A2310_07130"/>
<proteinExistence type="predicted"/>
<dbReference type="InterPro" id="IPR006638">
    <property type="entry name" value="Elp3/MiaA/NifB-like_rSAM"/>
</dbReference>
<evidence type="ECO:0000256" key="3">
    <source>
        <dbReference type="ARBA" id="ARBA00022723"/>
    </source>
</evidence>
<dbReference type="SUPFAM" id="SSF102114">
    <property type="entry name" value="Radical SAM enzymes"/>
    <property type="match status" value="1"/>
</dbReference>